<dbReference type="InterPro" id="IPR015421">
    <property type="entry name" value="PyrdxlP-dep_Trfase_major"/>
</dbReference>
<keyword evidence="7" id="KW-1185">Reference proteome</keyword>
<dbReference type="GO" id="GO:0019441">
    <property type="term" value="P:L-tryptophan catabolic process to kynurenine"/>
    <property type="evidence" value="ECO:0007669"/>
    <property type="project" value="TreeGrafter"/>
</dbReference>
<comment type="caution">
    <text evidence="6">The sequence shown here is derived from an EMBL/GenBank/DDBJ whole genome shotgun (WGS) entry which is preliminary data.</text>
</comment>
<dbReference type="GO" id="GO:0030429">
    <property type="term" value="F:kynureninase activity"/>
    <property type="evidence" value="ECO:0007669"/>
    <property type="project" value="UniProtKB-EC"/>
</dbReference>
<dbReference type="EMBL" id="NHPJ01000099">
    <property type="protein sequence ID" value="OYR55658.1"/>
    <property type="molecule type" value="Genomic_DNA"/>
</dbReference>
<comment type="function">
    <text evidence="4">Catalyzes the cleavage of L-kynurenine (L-Kyn) and L-3-hydroxykynurenine (L-3OHKyn) into anthranilic acid (AA) and 3-hydroxyanthranilic acid (3-OHAA), respectively.</text>
</comment>
<dbReference type="EC" id="3.7.1.3" evidence="4"/>
<sequence>MDDAHGDDAPATDGPSSADGDDPYAPATAALDRGGFDADPVAVAARLDGDDPLSGFADRFSVSDDVLYMDGNSLGPASDAALASLDRVVDEWRELLIGGWTDADPPWFEVGERIGAALAPLVGAAPDEVVVGNSITVNVHTLVGTFLDELRAGNGPDRAGHAAADGTWASGGDPDVDPAVLVNDLDFPSDHYAIRAQLRSRGIDPDEKLRIVESRDGRTIDPRDVEAALEAHDDVGIVFMPTALYRSGQLFDVARITEAAHDAGAYAGFDAAHSVGAVPHAFADADVDFAVWCTYKYLNAGPGAIGALFVAERHHGLTPALAGWWGHEKATQFEMNMTYTPADSAGAWQIGTPPLLAAAPLEGSIETLREAGIDRIRAKSLALTDFLIASVDERLPEVSVGTPRDRDARGGHVALEHPEAERLSEALTDRGVVVDFRPPNVVRVCPAAPYTAFADVLAVVDRIEALLESGDHLAYAVGEGGVT</sequence>
<dbReference type="Proteomes" id="UP000216308">
    <property type="component" value="Unassembled WGS sequence"/>
</dbReference>
<dbReference type="RefSeq" id="WP_094533020.1">
    <property type="nucleotide sequence ID" value="NZ_NHPJ01000099.1"/>
</dbReference>
<proteinExistence type="inferred from homology"/>
<dbReference type="UniPathway" id="UPA00334">
    <property type="reaction ID" value="UER00455"/>
</dbReference>
<dbReference type="AlphaFoldDB" id="A0A256IGH6"/>
<protein>
    <recommendedName>
        <fullName evidence="4">Kynureninase</fullName>
        <ecNumber evidence="4">3.7.1.3</ecNumber>
    </recommendedName>
</protein>
<name>A0A256IGH6_9EURY</name>
<dbReference type="InterPro" id="IPR015422">
    <property type="entry name" value="PyrdxlP-dep_Trfase_small"/>
</dbReference>
<feature type="region of interest" description="Disordered" evidence="5">
    <location>
        <begin position="1"/>
        <end position="34"/>
    </location>
</feature>
<dbReference type="Pfam" id="PF22580">
    <property type="entry name" value="KYNU_C"/>
    <property type="match status" value="1"/>
</dbReference>
<keyword evidence="2 4" id="KW-0378">Hydrolase</keyword>
<dbReference type="GO" id="GO:0097053">
    <property type="term" value="P:L-kynurenine catabolic process"/>
    <property type="evidence" value="ECO:0007669"/>
    <property type="project" value="UniProtKB-UniPathway"/>
</dbReference>
<dbReference type="Gene3D" id="3.40.640.10">
    <property type="entry name" value="Type I PLP-dependent aspartate aminotransferase-like (Major domain)"/>
    <property type="match status" value="1"/>
</dbReference>
<evidence type="ECO:0000313" key="6">
    <source>
        <dbReference type="EMBL" id="OYR55658.1"/>
    </source>
</evidence>
<accession>A0A256IGH6</accession>
<evidence type="ECO:0000256" key="3">
    <source>
        <dbReference type="ARBA" id="ARBA00022898"/>
    </source>
</evidence>
<dbReference type="UniPathway" id="UPA00253">
    <property type="reaction ID" value="UER00329"/>
</dbReference>
<dbReference type="SUPFAM" id="SSF53383">
    <property type="entry name" value="PLP-dependent transferases"/>
    <property type="match status" value="1"/>
</dbReference>
<reference evidence="6 7" key="1">
    <citation type="journal article" date="2014" name="Front. Microbiol.">
        <title>Population and genomic analysis of the genus Halorubrum.</title>
        <authorList>
            <person name="Fullmer M.S."/>
            <person name="Soucy S.M."/>
            <person name="Swithers K.S."/>
            <person name="Makkay A.M."/>
            <person name="Wheeler R."/>
            <person name="Ventosa A."/>
            <person name="Gogarten J.P."/>
            <person name="Papke R.T."/>
        </authorList>
    </citation>
    <scope>NUCLEOTIDE SEQUENCE [LARGE SCALE GENOMIC DNA]</scope>
    <source>
        <strain evidence="6 7">Cb34</strain>
    </source>
</reference>
<dbReference type="HAMAP" id="MF_01970">
    <property type="entry name" value="Kynureninase"/>
    <property type="match status" value="1"/>
</dbReference>
<comment type="catalytic activity">
    <reaction evidence="4">
        <text>L-kynurenine + H2O = anthranilate + L-alanine + H(+)</text>
        <dbReference type="Rhea" id="RHEA:16813"/>
        <dbReference type="ChEBI" id="CHEBI:15377"/>
        <dbReference type="ChEBI" id="CHEBI:15378"/>
        <dbReference type="ChEBI" id="CHEBI:16567"/>
        <dbReference type="ChEBI" id="CHEBI:57959"/>
        <dbReference type="ChEBI" id="CHEBI:57972"/>
        <dbReference type="EC" id="3.7.1.3"/>
    </reaction>
</comment>
<dbReference type="OrthoDB" id="195463at2157"/>
<comment type="pathway">
    <text evidence="4">Amino-acid degradation; L-kynurenine degradation; L-alanine and anthranilate from L-kynurenine: step 1/1.</text>
</comment>
<evidence type="ECO:0000256" key="4">
    <source>
        <dbReference type="PIRNR" id="PIRNR038800"/>
    </source>
</evidence>
<comment type="similarity">
    <text evidence="4">Belongs to the kynureninase family.</text>
</comment>
<comment type="pathway">
    <text evidence="4">Cofactor biosynthesis; NAD(+) biosynthesis; quinolinate from L-kynurenine: step 2/3.</text>
</comment>
<dbReference type="NCBIfam" id="TIGR01814">
    <property type="entry name" value="kynureninase"/>
    <property type="match status" value="1"/>
</dbReference>
<dbReference type="GO" id="GO:0005737">
    <property type="term" value="C:cytoplasm"/>
    <property type="evidence" value="ECO:0007669"/>
    <property type="project" value="InterPro"/>
</dbReference>
<evidence type="ECO:0000256" key="1">
    <source>
        <dbReference type="ARBA" id="ARBA00022642"/>
    </source>
</evidence>
<dbReference type="InterPro" id="IPR010111">
    <property type="entry name" value="Kynureninase"/>
</dbReference>
<keyword evidence="1 4" id="KW-0662">Pyridine nucleotide biosynthesis</keyword>
<comment type="subunit">
    <text evidence="4">Homodimer.</text>
</comment>
<keyword evidence="3 4" id="KW-0663">Pyridoxal phosphate</keyword>
<evidence type="ECO:0000256" key="2">
    <source>
        <dbReference type="ARBA" id="ARBA00022801"/>
    </source>
</evidence>
<evidence type="ECO:0000256" key="5">
    <source>
        <dbReference type="SAM" id="MobiDB-lite"/>
    </source>
</evidence>
<dbReference type="PANTHER" id="PTHR14084:SF0">
    <property type="entry name" value="KYNURENINASE"/>
    <property type="match status" value="1"/>
</dbReference>
<dbReference type="GO" id="GO:0009435">
    <property type="term" value="P:NAD+ biosynthetic process"/>
    <property type="evidence" value="ECO:0007669"/>
    <property type="project" value="UniProtKB-UniPathway"/>
</dbReference>
<dbReference type="PIRSF" id="PIRSF038800">
    <property type="entry name" value="KYNU"/>
    <property type="match status" value="1"/>
</dbReference>
<organism evidence="6 7">
    <name type="scientific">Halorubrum halodurans</name>
    <dbReference type="NCBI Taxonomy" id="1383851"/>
    <lineage>
        <taxon>Archaea</taxon>
        <taxon>Methanobacteriati</taxon>
        <taxon>Methanobacteriota</taxon>
        <taxon>Stenosarchaea group</taxon>
        <taxon>Halobacteria</taxon>
        <taxon>Halobacteriales</taxon>
        <taxon>Haloferacaceae</taxon>
        <taxon>Halorubrum</taxon>
    </lineage>
</organism>
<evidence type="ECO:0000313" key="7">
    <source>
        <dbReference type="Proteomes" id="UP000216308"/>
    </source>
</evidence>
<gene>
    <name evidence="6" type="ORF">DJ70_11150</name>
</gene>
<comment type="catalytic activity">
    <reaction evidence="4">
        <text>3-hydroxy-L-kynurenine + H2O = 3-hydroxyanthranilate + L-alanine + H(+)</text>
        <dbReference type="Rhea" id="RHEA:25143"/>
        <dbReference type="ChEBI" id="CHEBI:15377"/>
        <dbReference type="ChEBI" id="CHEBI:15378"/>
        <dbReference type="ChEBI" id="CHEBI:36559"/>
        <dbReference type="ChEBI" id="CHEBI:57972"/>
        <dbReference type="ChEBI" id="CHEBI:58125"/>
        <dbReference type="EC" id="3.7.1.3"/>
    </reaction>
</comment>
<dbReference type="PANTHER" id="PTHR14084">
    <property type="entry name" value="KYNURENINASE"/>
    <property type="match status" value="1"/>
</dbReference>
<dbReference type="GO" id="GO:0030170">
    <property type="term" value="F:pyridoxal phosphate binding"/>
    <property type="evidence" value="ECO:0007669"/>
    <property type="project" value="InterPro"/>
</dbReference>
<comment type="cofactor">
    <cofactor evidence="4">
        <name>pyridoxal 5'-phosphate</name>
        <dbReference type="ChEBI" id="CHEBI:597326"/>
    </cofactor>
</comment>
<dbReference type="InterPro" id="IPR015424">
    <property type="entry name" value="PyrdxlP-dep_Trfase"/>
</dbReference>
<dbReference type="GO" id="GO:0043420">
    <property type="term" value="P:anthranilate metabolic process"/>
    <property type="evidence" value="ECO:0007669"/>
    <property type="project" value="TreeGrafter"/>
</dbReference>
<dbReference type="Gene3D" id="3.90.1150.10">
    <property type="entry name" value="Aspartate Aminotransferase, domain 1"/>
    <property type="match status" value="1"/>
</dbReference>